<gene>
    <name evidence="5" type="ORF">NP493_253g03062</name>
</gene>
<reference evidence="5" key="1">
    <citation type="journal article" date="2023" name="Mol. Biol. Evol.">
        <title>Third-Generation Sequencing Reveals the Adaptive Role of the Epigenome in Three Deep-Sea Polychaetes.</title>
        <authorList>
            <person name="Perez M."/>
            <person name="Aroh O."/>
            <person name="Sun Y."/>
            <person name="Lan Y."/>
            <person name="Juniper S.K."/>
            <person name="Young C.R."/>
            <person name="Angers B."/>
            <person name="Qian P.Y."/>
        </authorList>
    </citation>
    <scope>NUCLEOTIDE SEQUENCE</scope>
    <source>
        <strain evidence="5">R07B-5</strain>
    </source>
</reference>
<dbReference type="AlphaFoldDB" id="A0AAD9NYF0"/>
<dbReference type="InterPro" id="IPR044926">
    <property type="entry name" value="RGS_subdomain_2"/>
</dbReference>
<feature type="domain" description="PXA" evidence="4">
    <location>
        <begin position="92"/>
        <end position="261"/>
    </location>
</feature>
<proteinExistence type="predicted"/>
<dbReference type="InterPro" id="IPR003114">
    <property type="entry name" value="Phox_assoc"/>
</dbReference>
<organism evidence="5 6">
    <name type="scientific">Ridgeia piscesae</name>
    <name type="common">Tubeworm</name>
    <dbReference type="NCBI Taxonomy" id="27915"/>
    <lineage>
        <taxon>Eukaryota</taxon>
        <taxon>Metazoa</taxon>
        <taxon>Spiralia</taxon>
        <taxon>Lophotrochozoa</taxon>
        <taxon>Annelida</taxon>
        <taxon>Polychaeta</taxon>
        <taxon>Sedentaria</taxon>
        <taxon>Canalipalpata</taxon>
        <taxon>Sabellida</taxon>
        <taxon>Siboglinidae</taxon>
        <taxon>Ridgeia</taxon>
    </lineage>
</organism>
<dbReference type="GO" id="GO:0035091">
    <property type="term" value="F:phosphatidylinositol binding"/>
    <property type="evidence" value="ECO:0007669"/>
    <property type="project" value="TreeGrafter"/>
</dbReference>
<evidence type="ECO:0000313" key="6">
    <source>
        <dbReference type="Proteomes" id="UP001209878"/>
    </source>
</evidence>
<feature type="transmembrane region" description="Helical" evidence="2">
    <location>
        <begin position="12"/>
        <end position="45"/>
    </location>
</feature>
<keyword evidence="2" id="KW-0472">Membrane</keyword>
<evidence type="ECO:0000313" key="5">
    <source>
        <dbReference type="EMBL" id="KAK2184784.1"/>
    </source>
</evidence>
<feature type="compositionally biased region" description="Polar residues" evidence="1">
    <location>
        <begin position="626"/>
        <end position="643"/>
    </location>
</feature>
<dbReference type="InterPro" id="IPR016137">
    <property type="entry name" value="RGS"/>
</dbReference>
<feature type="region of interest" description="Disordered" evidence="1">
    <location>
        <begin position="621"/>
        <end position="643"/>
    </location>
</feature>
<dbReference type="PROSITE" id="PS50132">
    <property type="entry name" value="RGS"/>
    <property type="match status" value="1"/>
</dbReference>
<dbReference type="Proteomes" id="UP001209878">
    <property type="component" value="Unassembled WGS sequence"/>
</dbReference>
<accession>A0AAD9NYF0</accession>
<keyword evidence="2" id="KW-1133">Transmembrane helix</keyword>
<dbReference type="PANTHER" id="PTHR22775:SF48">
    <property type="entry name" value="SORTING NEXIN-25"/>
    <property type="match status" value="1"/>
</dbReference>
<keyword evidence="2" id="KW-0812">Transmembrane</keyword>
<dbReference type="Gene3D" id="1.10.167.10">
    <property type="entry name" value="Regulator of G-protein Signalling 4, domain 2"/>
    <property type="match status" value="1"/>
</dbReference>
<dbReference type="PROSITE" id="PS51207">
    <property type="entry name" value="PXA"/>
    <property type="match status" value="1"/>
</dbReference>
<dbReference type="InterPro" id="IPR036305">
    <property type="entry name" value="RGS_sf"/>
</dbReference>
<evidence type="ECO:0000259" key="3">
    <source>
        <dbReference type="PROSITE" id="PS50132"/>
    </source>
</evidence>
<name>A0AAD9NYF0_RIDPI</name>
<feature type="region of interest" description="Disordered" evidence="1">
    <location>
        <begin position="510"/>
        <end position="551"/>
    </location>
</feature>
<evidence type="ECO:0000256" key="1">
    <source>
        <dbReference type="SAM" id="MobiDB-lite"/>
    </source>
</evidence>
<feature type="domain" description="RGS" evidence="3">
    <location>
        <begin position="389"/>
        <end position="506"/>
    </location>
</feature>
<dbReference type="PANTHER" id="PTHR22775">
    <property type="entry name" value="SORTING NEXIN"/>
    <property type="match status" value="1"/>
</dbReference>
<dbReference type="SMART" id="SM00313">
    <property type="entry name" value="PXA"/>
    <property type="match status" value="1"/>
</dbReference>
<dbReference type="SMART" id="SM00315">
    <property type="entry name" value="RGS"/>
    <property type="match status" value="1"/>
</dbReference>
<dbReference type="SUPFAM" id="SSF48097">
    <property type="entry name" value="Regulator of G-protein signaling, RGS"/>
    <property type="match status" value="1"/>
</dbReference>
<keyword evidence="6" id="KW-1185">Reference proteome</keyword>
<evidence type="ECO:0008006" key="7">
    <source>
        <dbReference type="Google" id="ProtNLM"/>
    </source>
</evidence>
<comment type="caution">
    <text evidence="5">The sequence shown here is derived from an EMBL/GenBank/DDBJ whole genome shotgun (WGS) entry which is preliminary data.</text>
</comment>
<dbReference type="Pfam" id="PF02194">
    <property type="entry name" value="PXA"/>
    <property type="match status" value="1"/>
</dbReference>
<sequence>MSSYIAVGVSMVTGVVAIGCGVVTWTVAVTLGVVGLILGIGMVLASGDIYIPLDTTHRGGKTSGGSTVHSLLCDMRESLKRDDLKRLKVLTTRNLDAALQQVLDLITRDYVMSWYGQLAEDNGRLGQQLRSDLWLVTENMIQRLRNVDFEHLMTQDVARCLTRHFCDIRLSHCSSRRGDREKMRFALHPWLANDDTEEAFLRSVAEVAIMNLLPKHYIQSPAVSRLLREVFACKMLKPMVDALCDPHTINQQLYDWLTYRERLNEEHKQTFTYAANYEGFIQIIDKCVEIEHLRHMRYNIIAEIMQATTIQNLKRAKGQDTDRKCIPKGTTKGHLLRARNLKRYLNQLTVAKSLCEKRIYLLGGPDYKSYSNENEQQEYDYIPGKKVLALSVILSMTESRGHLMTYLHKTNDDALLRFWVAVDSIKQAPEVRWRQMAAETFETFVAPQNSLGRQKLSRSTIFAMGAFLTGDVGPDAFWEAQEQIYHILEEQYYPSFILSDTYHRYISQGSEDRELPDTGNASSLPEARVAGLVPGTGKEEKESLLGDEEGREVEECVTDVAHYSIYSLQKLQQLNEKLAHKHDALKALTASGQHNPKEVMQDERLAQSEILFTFFSPSLEHLKQPEPTTGNEGNTLLPSVSSQ</sequence>
<dbReference type="Pfam" id="PF00615">
    <property type="entry name" value="RGS"/>
    <property type="match status" value="1"/>
</dbReference>
<dbReference type="EMBL" id="JAODUO010000253">
    <property type="protein sequence ID" value="KAK2184784.1"/>
    <property type="molecule type" value="Genomic_DNA"/>
</dbReference>
<protein>
    <recommendedName>
        <fullName evidence="7">Sorting nexin-25</fullName>
    </recommendedName>
</protein>
<evidence type="ECO:0000256" key="2">
    <source>
        <dbReference type="SAM" id="Phobius"/>
    </source>
</evidence>
<evidence type="ECO:0000259" key="4">
    <source>
        <dbReference type="PROSITE" id="PS51207"/>
    </source>
</evidence>